<protein>
    <recommendedName>
        <fullName evidence="7">Nudix hydrolase domain-containing protein</fullName>
    </recommendedName>
</protein>
<dbReference type="RefSeq" id="WP_047730650.1">
    <property type="nucleotide sequence ID" value="NZ_CADDTT010000059.1"/>
</dbReference>
<evidence type="ECO:0000313" key="4">
    <source>
        <dbReference type="Proteomes" id="UP000050489"/>
    </source>
</evidence>
<sequence length="174" mass="19475">MPIKKYVILDSAPKAVGNSDFILLGLKNEGFARGCPMLFGGTADARDGPVDGKNFALNVIKRETWEETNQNIGVEQVVRYQVYPNDISVYTSKDFTFTGKVAIGGEFAWIRKVSKGKIKTYFKNKPAATKDMFAQELYTMTLDVDIEPTDAEFEQYLSSDCLSAIYAYCKETCK</sequence>
<reference evidence="4" key="1">
    <citation type="submission" date="2016-04" db="EMBL/GenBank/DDBJ databases">
        <authorList>
            <person name="Osei Sekyere J."/>
            <person name="Sivertsen A."/>
            <person name="Pedersen A.T."/>
            <person name="Sundsfjord A."/>
        </authorList>
    </citation>
    <scope>NUCLEOTIDE SEQUENCE [LARGE SCALE GENOMIC DNA]</scope>
    <source>
        <strain evidence="4">945174350</strain>
    </source>
</reference>
<gene>
    <name evidence="2" type="ORF">AN695_0206345</name>
    <name evidence="1" type="ORF">DKC05_28015</name>
    <name evidence="3" type="ORF">DMW51_28955</name>
</gene>
<reference evidence="3 6" key="5">
    <citation type="submission" date="2018-06" db="EMBL/GenBank/DDBJ databases">
        <title>Serratia marcescens genome sequencing and assembly.</title>
        <authorList>
            <person name="Martins R.C.R."/>
            <person name="Perdigao-Neto L.V."/>
            <person name="Costa S.F."/>
            <person name="Levin A.S.S."/>
        </authorList>
    </citation>
    <scope>NUCLEOTIDE SEQUENCE [LARGE SCALE GENOMIC DNA]</scope>
    <source>
        <strain evidence="3 6">1283</strain>
    </source>
</reference>
<dbReference type="SUPFAM" id="SSF55811">
    <property type="entry name" value="Nudix"/>
    <property type="match status" value="1"/>
</dbReference>
<reference evidence="3" key="6">
    <citation type="submission" date="2018-06" db="EMBL/GenBank/DDBJ databases">
        <authorList>
            <person name="Martins R.C."/>
            <person name="Perdigao-Neto L.V."/>
            <person name="Costa S.F."/>
            <person name="Levin A.S.S."/>
        </authorList>
    </citation>
    <scope>NUCLEOTIDE SEQUENCE</scope>
    <source>
        <strain evidence="3">1283</strain>
    </source>
</reference>
<reference evidence="1 5" key="3">
    <citation type="submission" date="2018-05" db="EMBL/GenBank/DDBJ databases">
        <title>Klebsiella quasipneumonaiae provides a window into carbapenemase gene transfer, plasmid rearrangements and nosocomial acquisition from the hospital environment.</title>
        <authorList>
            <person name="Mathers A.J."/>
            <person name="Vegesana K."/>
            <person name="Stoesser N."/>
            <person name="Crook D."/>
            <person name="Vaughan A."/>
            <person name="Barry K."/>
            <person name="Parikh H."/>
            <person name="Sebra R."/>
            <person name="Kotay S."/>
            <person name="Walker A.S."/>
            <person name="Sheppard A.E."/>
        </authorList>
    </citation>
    <scope>NUCLEOTIDE SEQUENCE [LARGE SCALE GENOMIC DNA]</scope>
    <source>
        <strain evidence="1 5">CAV1761</strain>
    </source>
</reference>
<name>A0A2F0P8U6_SERMA</name>
<reference evidence="2" key="2">
    <citation type="journal article" date="2017" name="PLoS ONE">
        <title>Genomic and phenotypic characterisation of fluoroquinolone resistance mechanisms in Enterobacteriaceae in Durban, South Africa.</title>
        <authorList>
            <person name="Osei Sekyere J."/>
            <person name="Amoako D.G."/>
        </authorList>
    </citation>
    <scope>NUCLEOTIDE SEQUENCE</scope>
    <source>
        <strain evidence="2">945174350</strain>
    </source>
</reference>
<evidence type="ECO:0000313" key="6">
    <source>
        <dbReference type="Proteomes" id="UP000247823"/>
    </source>
</evidence>
<dbReference type="InterPro" id="IPR015797">
    <property type="entry name" value="NUDIX_hydrolase-like_dom_sf"/>
</dbReference>
<dbReference type="Proteomes" id="UP000050489">
    <property type="component" value="Unassembled WGS sequence"/>
</dbReference>
<evidence type="ECO:0000313" key="2">
    <source>
        <dbReference type="EMBL" id="OCO80489.1"/>
    </source>
</evidence>
<accession>A0A2F0P8U6</accession>
<keyword evidence="6" id="KW-1185">Reference proteome</keyword>
<evidence type="ECO:0000313" key="5">
    <source>
        <dbReference type="Proteomes" id="UP000245399"/>
    </source>
</evidence>
<dbReference type="Proteomes" id="UP000245399">
    <property type="component" value="Chromosome"/>
</dbReference>
<dbReference type="EMBL" id="CP029449">
    <property type="protein sequence ID" value="AWL71219.1"/>
    <property type="molecule type" value="Genomic_DNA"/>
</dbReference>
<proteinExistence type="predicted"/>
<dbReference type="Proteomes" id="UP000247823">
    <property type="component" value="Unassembled WGS sequence"/>
</dbReference>
<evidence type="ECO:0008006" key="7">
    <source>
        <dbReference type="Google" id="ProtNLM"/>
    </source>
</evidence>
<organism evidence="2 4">
    <name type="scientific">Serratia marcescens</name>
    <dbReference type="NCBI Taxonomy" id="615"/>
    <lineage>
        <taxon>Bacteria</taxon>
        <taxon>Pseudomonadati</taxon>
        <taxon>Pseudomonadota</taxon>
        <taxon>Gammaproteobacteria</taxon>
        <taxon>Enterobacterales</taxon>
        <taxon>Yersiniaceae</taxon>
        <taxon>Serratia</taxon>
    </lineage>
</organism>
<evidence type="ECO:0000313" key="1">
    <source>
        <dbReference type="EMBL" id="AWL71219.1"/>
    </source>
</evidence>
<dbReference type="EMBL" id="LJEX02000136">
    <property type="protein sequence ID" value="OCO80489.1"/>
    <property type="molecule type" value="Genomic_DNA"/>
</dbReference>
<dbReference type="AlphaFoldDB" id="A0A2F0P8U6"/>
<reference evidence="6" key="4">
    <citation type="submission" date="2018-06" db="EMBL/GenBank/DDBJ databases">
        <title>Serratia marcescens genome sequencing and assembly.</title>
        <authorList>
            <person name="Martins R.C."/>
            <person name="Perdigao-Neto L.V."/>
            <person name="Costa S.F."/>
            <person name="Levin A.S.S."/>
        </authorList>
    </citation>
    <scope>NUCLEOTIDE SEQUENCE [LARGE SCALE GENOMIC DNA]</scope>
    <source>
        <strain evidence="6">1283</strain>
    </source>
</reference>
<evidence type="ECO:0000313" key="3">
    <source>
        <dbReference type="EMBL" id="PYA53965.1"/>
    </source>
</evidence>
<dbReference type="EMBL" id="QJQB01000652">
    <property type="protein sequence ID" value="PYA53965.1"/>
    <property type="molecule type" value="Genomic_DNA"/>
</dbReference>